<evidence type="ECO:0000313" key="1">
    <source>
        <dbReference type="EMBL" id="PNX59783.1"/>
    </source>
</evidence>
<protein>
    <submittedName>
        <fullName evidence="1">Uncharacterized protein</fullName>
    </submittedName>
</protein>
<proteinExistence type="predicted"/>
<dbReference type="Proteomes" id="UP000236291">
    <property type="component" value="Unassembled WGS sequence"/>
</dbReference>
<reference evidence="1 2" key="1">
    <citation type="journal article" date="2014" name="Am. J. Bot.">
        <title>Genome assembly and annotation for red clover (Trifolium pratense; Fabaceae).</title>
        <authorList>
            <person name="Istvanek J."/>
            <person name="Jaros M."/>
            <person name="Krenek A."/>
            <person name="Repkova J."/>
        </authorList>
    </citation>
    <scope>NUCLEOTIDE SEQUENCE [LARGE SCALE GENOMIC DNA]</scope>
    <source>
        <strain evidence="2">cv. Tatra</strain>
        <tissue evidence="1">Young leaves</tissue>
    </source>
</reference>
<comment type="caution">
    <text evidence="1">The sequence shown here is derived from an EMBL/GenBank/DDBJ whole genome shotgun (WGS) entry which is preliminary data.</text>
</comment>
<name>A0A2K3K0E5_TRIPR</name>
<evidence type="ECO:0000313" key="2">
    <source>
        <dbReference type="Proteomes" id="UP000236291"/>
    </source>
</evidence>
<dbReference type="EMBL" id="ASHM01133579">
    <property type="protein sequence ID" value="PNX59783.1"/>
    <property type="molecule type" value="Genomic_DNA"/>
</dbReference>
<organism evidence="1 2">
    <name type="scientific">Trifolium pratense</name>
    <name type="common">Red clover</name>
    <dbReference type="NCBI Taxonomy" id="57577"/>
    <lineage>
        <taxon>Eukaryota</taxon>
        <taxon>Viridiplantae</taxon>
        <taxon>Streptophyta</taxon>
        <taxon>Embryophyta</taxon>
        <taxon>Tracheophyta</taxon>
        <taxon>Spermatophyta</taxon>
        <taxon>Magnoliopsida</taxon>
        <taxon>eudicotyledons</taxon>
        <taxon>Gunneridae</taxon>
        <taxon>Pentapetalae</taxon>
        <taxon>rosids</taxon>
        <taxon>fabids</taxon>
        <taxon>Fabales</taxon>
        <taxon>Fabaceae</taxon>
        <taxon>Papilionoideae</taxon>
        <taxon>50 kb inversion clade</taxon>
        <taxon>NPAAA clade</taxon>
        <taxon>Hologalegina</taxon>
        <taxon>IRL clade</taxon>
        <taxon>Trifolieae</taxon>
        <taxon>Trifolium</taxon>
    </lineage>
</organism>
<dbReference type="AlphaFoldDB" id="A0A2K3K0E5"/>
<sequence length="52" mass="5636">MVDDKLFKRGFASPLLLCVSEQEAKGILEEVHEEACGNHIGARALAGKILRA</sequence>
<gene>
    <name evidence="1" type="ORF">L195_g059859</name>
</gene>
<dbReference type="PANTHER" id="PTHR48475:SF2">
    <property type="entry name" value="RIBONUCLEASE H"/>
    <property type="match status" value="1"/>
</dbReference>
<reference evidence="1 2" key="2">
    <citation type="journal article" date="2017" name="Front. Plant Sci.">
        <title>Gene Classification and Mining of Molecular Markers Useful in Red Clover (Trifolium pratense) Breeding.</title>
        <authorList>
            <person name="Istvanek J."/>
            <person name="Dluhosova J."/>
            <person name="Dluhos P."/>
            <person name="Patkova L."/>
            <person name="Nedelnik J."/>
            <person name="Repkova J."/>
        </authorList>
    </citation>
    <scope>NUCLEOTIDE SEQUENCE [LARGE SCALE GENOMIC DNA]</scope>
    <source>
        <strain evidence="2">cv. Tatra</strain>
        <tissue evidence="1">Young leaves</tissue>
    </source>
</reference>
<feature type="non-terminal residue" evidence="1">
    <location>
        <position position="52"/>
    </location>
</feature>
<accession>A0A2K3K0E5</accession>
<dbReference type="PANTHER" id="PTHR48475">
    <property type="entry name" value="RIBONUCLEASE H"/>
    <property type="match status" value="1"/>
</dbReference>